<evidence type="ECO:0000313" key="5">
    <source>
        <dbReference type="EMBL" id="QDY81462.1"/>
    </source>
</evidence>
<dbReference type="NCBIfam" id="NF007280">
    <property type="entry name" value="PRK09739.1"/>
    <property type="match status" value="1"/>
</dbReference>
<dbReference type="InterPro" id="IPR051545">
    <property type="entry name" value="NAD(P)H_dehydrogenase_qn"/>
</dbReference>
<evidence type="ECO:0000259" key="4">
    <source>
        <dbReference type="Pfam" id="PF02525"/>
    </source>
</evidence>
<dbReference type="EMBL" id="CP042266">
    <property type="protein sequence ID" value="QDY81462.1"/>
    <property type="molecule type" value="Genomic_DNA"/>
</dbReference>
<feature type="domain" description="Flavodoxin-like fold" evidence="4">
    <location>
        <begin position="8"/>
        <end position="184"/>
    </location>
</feature>
<dbReference type="EC" id="1.6.99.-" evidence="5"/>
<sequence>MRSTPPRQTLLVVAHPRTNSLTARTAARLRDRLTEDGAVVDLLDLYDEGFDPRLTPVDEPDWENRDKLYSPEVRAHADRIAAADEIVVVFPVWWYSVPAVLKGWIDRVWNYGFAYGRSEPRLAGKRMVWLGLAGAGAADYAADGLGAALDLQLRVGVSRFCGIEDATVHLLHDTELSGVPAHQRPARVLALLAQAETAVIPGRSAAPSDRSPRSGREPRPEHRPAPRPQPEHHGTRVSA</sequence>
<proteinExistence type="inferred from homology"/>
<evidence type="ECO:0000256" key="3">
    <source>
        <dbReference type="SAM" id="MobiDB-lite"/>
    </source>
</evidence>
<evidence type="ECO:0000313" key="6">
    <source>
        <dbReference type="Proteomes" id="UP000320580"/>
    </source>
</evidence>
<dbReference type="Gene3D" id="3.40.50.360">
    <property type="match status" value="1"/>
</dbReference>
<dbReference type="OrthoDB" id="9798454at2"/>
<feature type="compositionally biased region" description="Basic and acidic residues" evidence="3">
    <location>
        <begin position="210"/>
        <end position="239"/>
    </location>
</feature>
<gene>
    <name evidence="5" type="ORF">FQU76_32630</name>
</gene>
<dbReference type="InterPro" id="IPR029039">
    <property type="entry name" value="Flavoprotein-like_sf"/>
</dbReference>
<organism evidence="5 6">
    <name type="scientific">Streptomyces qinzhouensis</name>
    <dbReference type="NCBI Taxonomy" id="2599401"/>
    <lineage>
        <taxon>Bacteria</taxon>
        <taxon>Bacillati</taxon>
        <taxon>Actinomycetota</taxon>
        <taxon>Actinomycetes</taxon>
        <taxon>Kitasatosporales</taxon>
        <taxon>Streptomycetaceae</taxon>
        <taxon>Streptomyces</taxon>
    </lineage>
</organism>
<feature type="region of interest" description="Disordered" evidence="3">
    <location>
        <begin position="200"/>
        <end position="239"/>
    </location>
</feature>
<dbReference type="InterPro" id="IPR003680">
    <property type="entry name" value="Flavodoxin_fold"/>
</dbReference>
<keyword evidence="2 5" id="KW-0560">Oxidoreductase</keyword>
<reference evidence="5 6" key="1">
    <citation type="submission" date="2019-07" db="EMBL/GenBank/DDBJ databases">
        <authorList>
            <person name="Zhu P."/>
        </authorList>
    </citation>
    <scope>NUCLEOTIDE SEQUENCE [LARGE SCALE GENOMIC DNA]</scope>
    <source>
        <strain evidence="5 6">SSL-25</strain>
    </source>
</reference>
<protein>
    <submittedName>
        <fullName evidence="5">NAD(P)H oxidoreductase</fullName>
        <ecNumber evidence="5">1.6.99.-</ecNumber>
    </submittedName>
</protein>
<dbReference type="KEGG" id="sqz:FQU76_32630"/>
<evidence type="ECO:0000256" key="2">
    <source>
        <dbReference type="ARBA" id="ARBA00023002"/>
    </source>
</evidence>
<evidence type="ECO:0000256" key="1">
    <source>
        <dbReference type="ARBA" id="ARBA00006252"/>
    </source>
</evidence>
<dbReference type="GO" id="GO:0005829">
    <property type="term" value="C:cytosol"/>
    <property type="evidence" value="ECO:0007669"/>
    <property type="project" value="TreeGrafter"/>
</dbReference>
<name>A0A5B8IS92_9ACTN</name>
<dbReference type="PANTHER" id="PTHR10204:SF34">
    <property type="entry name" value="NAD(P)H DEHYDROGENASE [QUINONE] 1 ISOFORM 1"/>
    <property type="match status" value="1"/>
</dbReference>
<dbReference type="Pfam" id="PF02525">
    <property type="entry name" value="Flavodoxin_2"/>
    <property type="match status" value="1"/>
</dbReference>
<comment type="similarity">
    <text evidence="1">Belongs to the NAD(P)H dehydrogenase (quinone) family.</text>
</comment>
<accession>A0A5B8IS92</accession>
<dbReference type="AlphaFoldDB" id="A0A5B8IS92"/>
<dbReference type="SUPFAM" id="SSF52218">
    <property type="entry name" value="Flavoproteins"/>
    <property type="match status" value="1"/>
</dbReference>
<dbReference type="GO" id="GO:0003955">
    <property type="term" value="F:NAD(P)H dehydrogenase (quinone) activity"/>
    <property type="evidence" value="ECO:0007669"/>
    <property type="project" value="TreeGrafter"/>
</dbReference>
<dbReference type="PANTHER" id="PTHR10204">
    <property type="entry name" value="NAD P H OXIDOREDUCTASE-RELATED"/>
    <property type="match status" value="1"/>
</dbReference>
<dbReference type="Proteomes" id="UP000320580">
    <property type="component" value="Chromosome"/>
</dbReference>
<keyword evidence="6" id="KW-1185">Reference proteome</keyword>